<feature type="compositionally biased region" description="Low complexity" evidence="1">
    <location>
        <begin position="75"/>
        <end position="91"/>
    </location>
</feature>
<dbReference type="RefSeq" id="XP_041554920.1">
    <property type="nucleotide sequence ID" value="XM_041702101.1"/>
</dbReference>
<dbReference type="GeneID" id="64972731"/>
<name>A0A7R7XJN4_9EURO</name>
<organism evidence="2 3">
    <name type="scientific">Aspergillus puulaauensis</name>
    <dbReference type="NCBI Taxonomy" id="1220207"/>
    <lineage>
        <taxon>Eukaryota</taxon>
        <taxon>Fungi</taxon>
        <taxon>Dikarya</taxon>
        <taxon>Ascomycota</taxon>
        <taxon>Pezizomycotina</taxon>
        <taxon>Eurotiomycetes</taxon>
        <taxon>Eurotiomycetidae</taxon>
        <taxon>Eurotiales</taxon>
        <taxon>Aspergillaceae</taxon>
        <taxon>Aspergillus</taxon>
    </lineage>
</organism>
<evidence type="ECO:0000313" key="2">
    <source>
        <dbReference type="EMBL" id="BCS22726.1"/>
    </source>
</evidence>
<dbReference type="AlphaFoldDB" id="A0A7R7XJN4"/>
<feature type="region of interest" description="Disordered" evidence="1">
    <location>
        <begin position="69"/>
        <end position="120"/>
    </location>
</feature>
<protein>
    <submittedName>
        <fullName evidence="2">Uncharacterized protein</fullName>
    </submittedName>
</protein>
<dbReference type="KEGG" id="apuu:APUU_30951S"/>
<keyword evidence="3" id="KW-1185">Reference proteome</keyword>
<gene>
    <name evidence="2" type="ORF">APUU_30951S</name>
</gene>
<sequence length="149" mass="16082">MAIHWNAEAEARLLMGILTQMQGRLDYKALAAFMGPGTTPPATNQGALLTMAGCSVPALQAHICKLRRGAGVAGSPGKPRTPSTRTPTNPKQAAAESPINQAKRPYHVVDDDDDDDDKVIKDEKDVKPLIKDEYEGKKLKISFVDLAEC</sequence>
<proteinExistence type="predicted"/>
<evidence type="ECO:0000313" key="3">
    <source>
        <dbReference type="Proteomes" id="UP000654913"/>
    </source>
</evidence>
<evidence type="ECO:0000256" key="1">
    <source>
        <dbReference type="SAM" id="MobiDB-lite"/>
    </source>
</evidence>
<dbReference type="EMBL" id="AP024445">
    <property type="protein sequence ID" value="BCS22726.1"/>
    <property type="molecule type" value="Genomic_DNA"/>
</dbReference>
<reference evidence="2" key="2">
    <citation type="submission" date="2021-02" db="EMBL/GenBank/DDBJ databases">
        <title>Aspergillus puulaauensis MK2 genome sequence.</title>
        <authorList>
            <person name="Futagami T."/>
            <person name="Mori K."/>
            <person name="Kadooka C."/>
            <person name="Tanaka T."/>
        </authorList>
    </citation>
    <scope>NUCLEOTIDE SEQUENCE</scope>
    <source>
        <strain evidence="2">MK2</strain>
    </source>
</reference>
<dbReference type="Proteomes" id="UP000654913">
    <property type="component" value="Chromosome 3"/>
</dbReference>
<reference evidence="2" key="1">
    <citation type="submission" date="2021-01" db="EMBL/GenBank/DDBJ databases">
        <authorList>
            <consortium name="Aspergillus puulaauensis MK2 genome sequencing consortium"/>
            <person name="Kazuki M."/>
            <person name="Futagami T."/>
        </authorList>
    </citation>
    <scope>NUCLEOTIDE SEQUENCE</scope>
    <source>
        <strain evidence="2">MK2</strain>
    </source>
</reference>
<dbReference type="OrthoDB" id="5418867at2759"/>
<accession>A0A7R7XJN4</accession>